<comment type="caution">
    <text evidence="2">The sequence shown here is derived from an EMBL/GenBank/DDBJ whole genome shotgun (WGS) entry which is preliminary data.</text>
</comment>
<evidence type="ECO:0000313" key="3">
    <source>
        <dbReference type="Proteomes" id="UP000813462"/>
    </source>
</evidence>
<reference evidence="2" key="1">
    <citation type="journal article" date="2021" name="Front. Plant Sci.">
        <title>Chromosome-Scale Genome Assembly for Chinese Sour Jujube and Insights Into Its Genome Evolution and Domestication Signature.</title>
        <authorList>
            <person name="Shen L.-Y."/>
            <person name="Luo H."/>
            <person name="Wang X.-L."/>
            <person name="Wang X.-M."/>
            <person name="Qiu X.-J."/>
            <person name="Liu H."/>
            <person name="Zhou S.-S."/>
            <person name="Jia K.-H."/>
            <person name="Nie S."/>
            <person name="Bao Y.-T."/>
            <person name="Zhang R.-G."/>
            <person name="Yun Q.-Z."/>
            <person name="Chai Y.-H."/>
            <person name="Lu J.-Y."/>
            <person name="Li Y."/>
            <person name="Zhao S.-W."/>
            <person name="Mao J.-F."/>
            <person name="Jia S.-G."/>
            <person name="Mao Y.-M."/>
        </authorList>
    </citation>
    <scope>NUCLEOTIDE SEQUENCE</scope>
    <source>
        <strain evidence="2">AT0</strain>
        <tissue evidence="2">Leaf</tissue>
    </source>
</reference>
<gene>
    <name evidence="2" type="ORF">FEM48_Zijuj03G0159400</name>
</gene>
<organism evidence="2 3">
    <name type="scientific">Ziziphus jujuba var. spinosa</name>
    <dbReference type="NCBI Taxonomy" id="714518"/>
    <lineage>
        <taxon>Eukaryota</taxon>
        <taxon>Viridiplantae</taxon>
        <taxon>Streptophyta</taxon>
        <taxon>Embryophyta</taxon>
        <taxon>Tracheophyta</taxon>
        <taxon>Spermatophyta</taxon>
        <taxon>Magnoliopsida</taxon>
        <taxon>eudicotyledons</taxon>
        <taxon>Gunneridae</taxon>
        <taxon>Pentapetalae</taxon>
        <taxon>rosids</taxon>
        <taxon>fabids</taxon>
        <taxon>Rosales</taxon>
        <taxon>Rhamnaceae</taxon>
        <taxon>Paliureae</taxon>
        <taxon>Ziziphus</taxon>
    </lineage>
</organism>
<dbReference type="EMBL" id="JAEACU010000003">
    <property type="protein sequence ID" value="KAH7538063.1"/>
    <property type="molecule type" value="Genomic_DNA"/>
</dbReference>
<dbReference type="PANTHER" id="PTHR34937:SF2">
    <property type="entry name" value="OS08G0559800 PROTEIN"/>
    <property type="match status" value="1"/>
</dbReference>
<dbReference type="Proteomes" id="UP000813462">
    <property type="component" value="Unassembled WGS sequence"/>
</dbReference>
<accession>A0A978VR88</accession>
<evidence type="ECO:0000256" key="1">
    <source>
        <dbReference type="SAM" id="Coils"/>
    </source>
</evidence>
<keyword evidence="1" id="KW-0175">Coiled coil</keyword>
<name>A0A978VR88_ZIZJJ</name>
<feature type="coiled-coil region" evidence="1">
    <location>
        <begin position="7"/>
        <end position="73"/>
    </location>
</feature>
<feature type="coiled-coil region" evidence="1">
    <location>
        <begin position="105"/>
        <end position="178"/>
    </location>
</feature>
<dbReference type="InterPro" id="IPR040300">
    <property type="entry name" value="At3g49055-like"/>
</dbReference>
<proteinExistence type="predicted"/>
<dbReference type="PANTHER" id="PTHR34937">
    <property type="entry name" value="OS08G0559800 PROTEIN"/>
    <property type="match status" value="1"/>
</dbReference>
<evidence type="ECO:0000313" key="2">
    <source>
        <dbReference type="EMBL" id="KAH7538063.1"/>
    </source>
</evidence>
<sequence length="295" mass="33678">MAVKNLMEVAELKVNEYKESRKKEKSKLKNSVVSLTDENRNINSLLKIALVEMESVEKSLSRLNEKIDQKRVAILQIVESGLQRVVFGSGENSLESSETKASTMIAILTQELEKTKTDLDISNRKLNQKEELAAAAQATAEKSLQLADSTAVRLCERVEELSKQLEEAESRYRNRYKLRHICWPWGTLKLSTATMNNRVKNVKRMLSRCKKDAVKVNSATMNNKVKNVRRMLSNRKPWRALKLNTATMNNRVKNVKRVLSKCKKDAVKLSTATMNNTMKNVRRMLSKCKTCSIND</sequence>
<protein>
    <submittedName>
        <fullName evidence="2">Uncharacterized protein</fullName>
    </submittedName>
</protein>
<dbReference type="AlphaFoldDB" id="A0A978VR88"/>